<comment type="caution">
    <text evidence="1">The sequence shown here is derived from an EMBL/GenBank/DDBJ whole genome shotgun (WGS) entry which is preliminary data.</text>
</comment>
<dbReference type="EMBL" id="CM051402">
    <property type="protein sequence ID" value="KAJ4711445.1"/>
    <property type="molecule type" value="Genomic_DNA"/>
</dbReference>
<evidence type="ECO:0000313" key="1">
    <source>
        <dbReference type="EMBL" id="KAJ4711445.1"/>
    </source>
</evidence>
<evidence type="ECO:0000313" key="2">
    <source>
        <dbReference type="Proteomes" id="UP001164539"/>
    </source>
</evidence>
<organism evidence="1 2">
    <name type="scientific">Melia azedarach</name>
    <name type="common">Chinaberry tree</name>
    <dbReference type="NCBI Taxonomy" id="155640"/>
    <lineage>
        <taxon>Eukaryota</taxon>
        <taxon>Viridiplantae</taxon>
        <taxon>Streptophyta</taxon>
        <taxon>Embryophyta</taxon>
        <taxon>Tracheophyta</taxon>
        <taxon>Spermatophyta</taxon>
        <taxon>Magnoliopsida</taxon>
        <taxon>eudicotyledons</taxon>
        <taxon>Gunneridae</taxon>
        <taxon>Pentapetalae</taxon>
        <taxon>rosids</taxon>
        <taxon>malvids</taxon>
        <taxon>Sapindales</taxon>
        <taxon>Meliaceae</taxon>
        <taxon>Melia</taxon>
    </lineage>
</organism>
<protein>
    <submittedName>
        <fullName evidence="1">SNAP25-likeous protein SNAP33</fullName>
    </submittedName>
</protein>
<accession>A0ACC1XJA3</accession>
<keyword evidence="2" id="KW-1185">Reference proteome</keyword>
<proteinExistence type="predicted"/>
<name>A0ACC1XJA3_MELAZ</name>
<sequence length="292" mass="32478">MFSFFRSPAKETKPKPVNPPSSSRSDPFDSDDECDKKATINPARRTSSEPVLITPNFNDNGGTSSGSSIPASRDKYKNDFRDSGGFENQSVQELEHYAAYKAEDTTKSVNNCLKIAEDIREDGTKTLEMLHQQGDQIHRTHNMVAETDKDLHKGEKLLNNLGGVFSKPWKPKKTRDITGPLDTPDNSTKKKVNYEEREKLGLSPAPKPRSASRTPPPEPTNAMQKVEFEKQKQDDALSDLSNILGDLKGMAVDMGGELDRQNKSLDHLSDDVDELNSRVKGANQRARHLVGK</sequence>
<reference evidence="1 2" key="1">
    <citation type="journal article" date="2023" name="Science">
        <title>Complex scaffold remodeling in plant triterpene biosynthesis.</title>
        <authorList>
            <person name="De La Pena R."/>
            <person name="Hodgson H."/>
            <person name="Liu J.C."/>
            <person name="Stephenson M.J."/>
            <person name="Martin A.C."/>
            <person name="Owen C."/>
            <person name="Harkess A."/>
            <person name="Leebens-Mack J."/>
            <person name="Jimenez L.E."/>
            <person name="Osbourn A."/>
            <person name="Sattely E.S."/>
        </authorList>
    </citation>
    <scope>NUCLEOTIDE SEQUENCE [LARGE SCALE GENOMIC DNA]</scope>
    <source>
        <strain evidence="2">cv. JPN11</strain>
        <tissue evidence="1">Leaf</tissue>
    </source>
</reference>
<gene>
    <name evidence="1" type="ORF">OWV82_017468</name>
</gene>
<dbReference type="Proteomes" id="UP001164539">
    <property type="component" value="Chromosome 9"/>
</dbReference>